<dbReference type="EMBL" id="CDMY01000301">
    <property type="protein sequence ID" value="CEM00891.1"/>
    <property type="molecule type" value="Genomic_DNA"/>
</dbReference>
<feature type="region of interest" description="Disordered" evidence="1">
    <location>
        <begin position="16"/>
        <end position="79"/>
    </location>
</feature>
<reference evidence="2 3" key="1">
    <citation type="submission" date="2014-11" db="EMBL/GenBank/DDBJ databases">
        <authorList>
            <person name="Zhu J."/>
            <person name="Qi W."/>
            <person name="Song R."/>
        </authorList>
    </citation>
    <scope>NUCLEOTIDE SEQUENCE [LARGE SCALE GENOMIC DNA]</scope>
</reference>
<evidence type="ECO:0000256" key="1">
    <source>
        <dbReference type="SAM" id="MobiDB-lite"/>
    </source>
</evidence>
<gene>
    <name evidence="2" type="ORF">Vbra_13026</name>
</gene>
<dbReference type="VEuPathDB" id="CryptoDB:Vbra_13026"/>
<dbReference type="PhylomeDB" id="A0A0G4ESP0"/>
<protein>
    <submittedName>
        <fullName evidence="2">Uncharacterized protein</fullName>
    </submittedName>
</protein>
<proteinExistence type="predicted"/>
<dbReference type="Proteomes" id="UP000041254">
    <property type="component" value="Unassembled WGS sequence"/>
</dbReference>
<dbReference type="PANTHER" id="PTHR38899:SF1">
    <property type="entry name" value="PROTEIN KINASE"/>
    <property type="match status" value="1"/>
</dbReference>
<dbReference type="PANTHER" id="PTHR38899">
    <property type="entry name" value="DOMAIN OOKINETE PROTEIN, PUTATIVE-RELATED"/>
    <property type="match status" value="1"/>
</dbReference>
<dbReference type="OrthoDB" id="166018at2759"/>
<keyword evidence="3" id="KW-1185">Reference proteome</keyword>
<name>A0A0G4ESP0_VITBC</name>
<dbReference type="AlphaFoldDB" id="A0A0G4ESP0"/>
<evidence type="ECO:0000313" key="3">
    <source>
        <dbReference type="Proteomes" id="UP000041254"/>
    </source>
</evidence>
<dbReference type="InParanoid" id="A0A0G4ESP0"/>
<accession>A0A0G4ESP0</accession>
<organism evidence="2 3">
    <name type="scientific">Vitrella brassicaformis (strain CCMP3155)</name>
    <dbReference type="NCBI Taxonomy" id="1169540"/>
    <lineage>
        <taxon>Eukaryota</taxon>
        <taxon>Sar</taxon>
        <taxon>Alveolata</taxon>
        <taxon>Colpodellida</taxon>
        <taxon>Vitrellaceae</taxon>
        <taxon>Vitrella</taxon>
    </lineage>
</organism>
<feature type="compositionally biased region" description="Acidic residues" evidence="1">
    <location>
        <begin position="41"/>
        <end position="52"/>
    </location>
</feature>
<sequence length="282" mass="31200">MATCANPIAPVEIVTEADLPSGLDGGQSLSSPPPSDLRCGDDEDFLDAEDDASTSSTVPMDMEKGHHSSGDVDDKSPEGFPPESTIFIFDWDDTLMPSTWLTQKSLRLDNDCVVSEDLQVHLDSMAECAKRTLELAASMGTVVIITNAEQGWIELSCRKFMPSLYDSVTQYRILSARSTFEPEGFQSPFEWKAKAFDREIGKFYSERSSVCRRNVISFGDSAHEREAILHVTSGMPNCRTKSLKFVERPEIAQLQKEHELIAGCLSQIVHHDAALDLCIKCS</sequence>
<evidence type="ECO:0000313" key="2">
    <source>
        <dbReference type="EMBL" id="CEM00891.1"/>
    </source>
</evidence>
<dbReference type="OMA" id="HELIAGC"/>
<feature type="compositionally biased region" description="Basic and acidic residues" evidence="1">
    <location>
        <begin position="61"/>
        <end position="77"/>
    </location>
</feature>